<accession>A0ABV4B1M3</accession>
<proteinExistence type="predicted"/>
<comment type="caution">
    <text evidence="1">The sequence shown here is derived from an EMBL/GenBank/DDBJ whole genome shotgun (WGS) entry which is preliminary data.</text>
</comment>
<gene>
    <name evidence="1" type="ORF">AB7A72_06990</name>
</gene>
<dbReference type="EMBL" id="JBGBDC010000002">
    <property type="protein sequence ID" value="MEY2250740.1"/>
    <property type="molecule type" value="Genomic_DNA"/>
</dbReference>
<evidence type="ECO:0000313" key="2">
    <source>
        <dbReference type="Proteomes" id="UP001562178"/>
    </source>
</evidence>
<organism evidence="1 2">
    <name type="scientific">Comamonas sediminis</name>
    <dbReference type="NCBI Taxonomy" id="1783360"/>
    <lineage>
        <taxon>Bacteria</taxon>
        <taxon>Pseudomonadati</taxon>
        <taxon>Pseudomonadota</taxon>
        <taxon>Betaproteobacteria</taxon>
        <taxon>Burkholderiales</taxon>
        <taxon>Comamonadaceae</taxon>
        <taxon>Comamonas</taxon>
    </lineage>
</organism>
<reference evidence="1 2" key="1">
    <citation type="journal article" date="2016" name="Int. J. Syst. Evol. Microbiol.">
        <title>Description of Comamonas sediminis sp. nov., isolated from lagoon sediments.</title>
        <authorList>
            <person name="Subhash Y."/>
            <person name="Bang J.J."/>
            <person name="You T.H."/>
            <person name="Lee S.S."/>
        </authorList>
    </citation>
    <scope>NUCLEOTIDE SEQUENCE [LARGE SCALE GENOMIC DNA]</scope>
    <source>
        <strain evidence="1 2">JCM 31169</strain>
    </source>
</reference>
<name>A0ABV4B1M3_9BURK</name>
<protein>
    <submittedName>
        <fullName evidence="1">Uncharacterized protein</fullName>
    </submittedName>
</protein>
<sequence>MTDDKWKTLILSDVNYQNLVVEVGYDGQLLLLLDHEQGRDCVCITLPQHDGMLGVRIPLSDFITQLKNSAENLCR</sequence>
<dbReference type="Proteomes" id="UP001562178">
    <property type="component" value="Unassembled WGS sequence"/>
</dbReference>
<evidence type="ECO:0000313" key="1">
    <source>
        <dbReference type="EMBL" id="MEY2250740.1"/>
    </source>
</evidence>
<dbReference type="RefSeq" id="WP_313333825.1">
    <property type="nucleotide sequence ID" value="NZ_JBGBDC010000002.1"/>
</dbReference>
<keyword evidence="2" id="KW-1185">Reference proteome</keyword>